<dbReference type="InterPro" id="IPR050090">
    <property type="entry name" value="Tyrosine_recombinase_XerCD"/>
</dbReference>
<feature type="domain" description="Core-binding (CB)" evidence="11">
    <location>
        <begin position="15"/>
        <end position="102"/>
    </location>
</feature>
<dbReference type="OrthoDB" id="974902at2"/>
<dbReference type="GO" id="GO:0015074">
    <property type="term" value="P:DNA integration"/>
    <property type="evidence" value="ECO:0007669"/>
    <property type="project" value="UniProtKB-KW"/>
</dbReference>
<dbReference type="Gene3D" id="1.10.443.10">
    <property type="entry name" value="Intergrase catalytic core"/>
    <property type="match status" value="1"/>
</dbReference>
<dbReference type="GO" id="GO:0005737">
    <property type="term" value="C:cytoplasm"/>
    <property type="evidence" value="ECO:0007669"/>
    <property type="project" value="UniProtKB-SubCell"/>
</dbReference>
<evidence type="ECO:0000256" key="5">
    <source>
        <dbReference type="ARBA" id="ARBA00022908"/>
    </source>
</evidence>
<keyword evidence="5" id="KW-0229">DNA integration</keyword>
<dbReference type="PANTHER" id="PTHR30349:SF77">
    <property type="entry name" value="TYROSINE RECOMBINASE XERC"/>
    <property type="match status" value="1"/>
</dbReference>
<feature type="domain" description="Tyr recombinase" evidence="10">
    <location>
        <begin position="121"/>
        <end position="290"/>
    </location>
</feature>
<dbReference type="InterPro" id="IPR002104">
    <property type="entry name" value="Integrase_catalytic"/>
</dbReference>
<reference evidence="12 13" key="1">
    <citation type="journal article" date="2015" name="Int. J. Syst. Evol. Microbiol.">
        <title>Sporolactobacillus shoreae sp. nov. and Sporolactobacillus spathodeae sp. nov., two spore-forming lactic acid bacteria isolated from tree barks in Thailand.</title>
        <authorList>
            <person name="Thamacharoensuk T."/>
            <person name="Kitahara M."/>
            <person name="Ohkuma M."/>
            <person name="Thongchul N."/>
            <person name="Tanasupawat S."/>
        </authorList>
    </citation>
    <scope>NUCLEOTIDE SEQUENCE [LARGE SCALE GENOMIC DNA]</scope>
    <source>
        <strain evidence="12 13">BK92</strain>
    </source>
</reference>
<dbReference type="GO" id="GO:0003677">
    <property type="term" value="F:DNA binding"/>
    <property type="evidence" value="ECO:0007669"/>
    <property type="project" value="UniProtKB-UniRule"/>
</dbReference>
<keyword evidence="8" id="KW-0131">Cell cycle</keyword>
<evidence type="ECO:0000256" key="9">
    <source>
        <dbReference type="PROSITE-ProRule" id="PRU01248"/>
    </source>
</evidence>
<keyword evidence="6 9" id="KW-0238">DNA-binding</keyword>
<evidence type="ECO:0000256" key="7">
    <source>
        <dbReference type="ARBA" id="ARBA00023172"/>
    </source>
</evidence>
<dbReference type="Proteomes" id="UP000298347">
    <property type="component" value="Unassembled WGS sequence"/>
</dbReference>
<dbReference type="InterPro" id="IPR013762">
    <property type="entry name" value="Integrase-like_cat_sf"/>
</dbReference>
<evidence type="ECO:0000313" key="12">
    <source>
        <dbReference type="EMBL" id="TGA96325.1"/>
    </source>
</evidence>
<comment type="subcellular location">
    <subcellularLocation>
        <location evidence="1">Cytoplasm</location>
    </subcellularLocation>
</comment>
<evidence type="ECO:0000256" key="4">
    <source>
        <dbReference type="ARBA" id="ARBA00022829"/>
    </source>
</evidence>
<keyword evidence="13" id="KW-1185">Reference proteome</keyword>
<organism evidence="12 13">
    <name type="scientific">Sporolactobacillus shoreae</name>
    <dbReference type="NCBI Taxonomy" id="1465501"/>
    <lineage>
        <taxon>Bacteria</taxon>
        <taxon>Bacillati</taxon>
        <taxon>Bacillota</taxon>
        <taxon>Bacilli</taxon>
        <taxon>Bacillales</taxon>
        <taxon>Sporolactobacillaceae</taxon>
        <taxon>Sporolactobacillus</taxon>
    </lineage>
</organism>
<evidence type="ECO:0000256" key="1">
    <source>
        <dbReference type="ARBA" id="ARBA00004496"/>
    </source>
</evidence>
<evidence type="ECO:0000256" key="6">
    <source>
        <dbReference type="ARBA" id="ARBA00023125"/>
    </source>
</evidence>
<dbReference type="PANTHER" id="PTHR30349">
    <property type="entry name" value="PHAGE INTEGRASE-RELATED"/>
    <property type="match status" value="1"/>
</dbReference>
<evidence type="ECO:0000259" key="11">
    <source>
        <dbReference type="PROSITE" id="PS51900"/>
    </source>
</evidence>
<evidence type="ECO:0000259" key="10">
    <source>
        <dbReference type="PROSITE" id="PS51898"/>
    </source>
</evidence>
<dbReference type="AlphaFoldDB" id="A0A4Z0GHQ5"/>
<evidence type="ECO:0000313" key="13">
    <source>
        <dbReference type="Proteomes" id="UP000298347"/>
    </source>
</evidence>
<dbReference type="EMBL" id="SRJD01000026">
    <property type="protein sequence ID" value="TGA96325.1"/>
    <property type="molecule type" value="Genomic_DNA"/>
</dbReference>
<dbReference type="InterPro" id="IPR004107">
    <property type="entry name" value="Integrase_SAM-like_N"/>
</dbReference>
<dbReference type="Pfam" id="PF00589">
    <property type="entry name" value="Phage_integrase"/>
    <property type="match status" value="1"/>
</dbReference>
<keyword evidence="4" id="KW-0159">Chromosome partition</keyword>
<dbReference type="SUPFAM" id="SSF56349">
    <property type="entry name" value="DNA breaking-rejoining enzymes"/>
    <property type="match status" value="1"/>
</dbReference>
<proteinExistence type="predicted"/>
<dbReference type="PROSITE" id="PS51898">
    <property type="entry name" value="TYR_RECOMBINASE"/>
    <property type="match status" value="1"/>
</dbReference>
<sequence length="295" mass="33988">MIKKSDIKVMGGEDDPIQRLRNRELSKGKAEGTVNSYCFELERLDVWLKSSGSSLDRITRFDVQQYINALRAGKILKNGKKASVATTDRIFGTICVLADFLKKPQIVEDIRKPKKLPISMISPESLSRNERNKLFRDVERDGNLRNIAIVYLLSYSGLRIEELVELDRSDVEEIKQGGMLTIVGKGNKERKTPYPAEARRAVQKYLESRKDDSQALFISNYNRRLTKRSAQRVIEKYGFHAHQLRHTCFRNMLKSGWDIVEVAQFAGHKSIETTRRYTLPSQEEINEKADKIYSD</sequence>
<dbReference type="SUPFAM" id="SSF47823">
    <property type="entry name" value="lambda integrase-like, N-terminal domain"/>
    <property type="match status" value="1"/>
</dbReference>
<dbReference type="InterPro" id="IPR044068">
    <property type="entry name" value="CB"/>
</dbReference>
<dbReference type="InterPro" id="IPR011010">
    <property type="entry name" value="DNA_brk_join_enz"/>
</dbReference>
<dbReference type="Gene3D" id="1.10.150.130">
    <property type="match status" value="1"/>
</dbReference>
<dbReference type="InterPro" id="IPR010998">
    <property type="entry name" value="Integrase_recombinase_N"/>
</dbReference>
<dbReference type="GO" id="GO:0006310">
    <property type="term" value="P:DNA recombination"/>
    <property type="evidence" value="ECO:0007669"/>
    <property type="project" value="UniProtKB-KW"/>
</dbReference>
<evidence type="ECO:0000256" key="2">
    <source>
        <dbReference type="ARBA" id="ARBA00022490"/>
    </source>
</evidence>
<evidence type="ECO:0000256" key="8">
    <source>
        <dbReference type="ARBA" id="ARBA00023306"/>
    </source>
</evidence>
<dbReference type="GO" id="GO:0051301">
    <property type="term" value="P:cell division"/>
    <property type="evidence" value="ECO:0007669"/>
    <property type="project" value="UniProtKB-KW"/>
</dbReference>
<dbReference type="GO" id="GO:0007059">
    <property type="term" value="P:chromosome segregation"/>
    <property type="evidence" value="ECO:0007669"/>
    <property type="project" value="UniProtKB-KW"/>
</dbReference>
<name>A0A4Z0GHQ5_9BACL</name>
<accession>A0A4Z0GHQ5</accession>
<keyword evidence="2" id="KW-0963">Cytoplasm</keyword>
<keyword evidence="3" id="KW-0132">Cell division</keyword>
<protein>
    <submittedName>
        <fullName evidence="12">Integrase</fullName>
    </submittedName>
</protein>
<evidence type="ECO:0000256" key="3">
    <source>
        <dbReference type="ARBA" id="ARBA00022618"/>
    </source>
</evidence>
<dbReference type="Pfam" id="PF02899">
    <property type="entry name" value="Phage_int_SAM_1"/>
    <property type="match status" value="1"/>
</dbReference>
<keyword evidence="7" id="KW-0233">DNA recombination</keyword>
<gene>
    <name evidence="12" type="ORF">E4665_15790</name>
</gene>
<comment type="caution">
    <text evidence="12">The sequence shown here is derived from an EMBL/GenBank/DDBJ whole genome shotgun (WGS) entry which is preliminary data.</text>
</comment>
<dbReference type="PROSITE" id="PS51900">
    <property type="entry name" value="CB"/>
    <property type="match status" value="1"/>
</dbReference>
<dbReference type="RefSeq" id="WP_135349764.1">
    <property type="nucleotide sequence ID" value="NZ_SRJD01000026.1"/>
</dbReference>